<name>A0AAV3RM44_LITER</name>
<keyword evidence="3" id="KW-1185">Reference proteome</keyword>
<accession>A0AAV3RM44</accession>
<dbReference type="Pfam" id="PF14009">
    <property type="entry name" value="PADRE"/>
    <property type="match status" value="1"/>
</dbReference>
<protein>
    <submittedName>
        <fullName evidence="2">Uncharacterized protein</fullName>
    </submittedName>
</protein>
<evidence type="ECO:0000256" key="1">
    <source>
        <dbReference type="SAM" id="MobiDB-lite"/>
    </source>
</evidence>
<dbReference type="InterPro" id="IPR025322">
    <property type="entry name" value="PADRE_dom"/>
</dbReference>
<organism evidence="2 3">
    <name type="scientific">Lithospermum erythrorhizon</name>
    <name type="common">Purple gromwell</name>
    <name type="synonym">Lithospermum officinale var. erythrorhizon</name>
    <dbReference type="NCBI Taxonomy" id="34254"/>
    <lineage>
        <taxon>Eukaryota</taxon>
        <taxon>Viridiplantae</taxon>
        <taxon>Streptophyta</taxon>
        <taxon>Embryophyta</taxon>
        <taxon>Tracheophyta</taxon>
        <taxon>Spermatophyta</taxon>
        <taxon>Magnoliopsida</taxon>
        <taxon>eudicotyledons</taxon>
        <taxon>Gunneridae</taxon>
        <taxon>Pentapetalae</taxon>
        <taxon>asterids</taxon>
        <taxon>lamiids</taxon>
        <taxon>Boraginales</taxon>
        <taxon>Boraginaceae</taxon>
        <taxon>Boraginoideae</taxon>
        <taxon>Lithospermeae</taxon>
        <taxon>Lithospermum</taxon>
    </lineage>
</organism>
<feature type="compositionally biased region" description="Polar residues" evidence="1">
    <location>
        <begin position="180"/>
        <end position="194"/>
    </location>
</feature>
<reference evidence="2 3" key="1">
    <citation type="submission" date="2024-01" db="EMBL/GenBank/DDBJ databases">
        <title>The complete chloroplast genome sequence of Lithospermum erythrorhizon: insights into the phylogenetic relationship among Boraginaceae species and the maternal lineages of purple gromwells.</title>
        <authorList>
            <person name="Okada T."/>
            <person name="Watanabe K."/>
        </authorList>
    </citation>
    <scope>NUCLEOTIDE SEQUENCE [LARGE SCALE GENOMIC DNA]</scope>
</reference>
<comment type="caution">
    <text evidence="2">The sequence shown here is derived from an EMBL/GenBank/DDBJ whole genome shotgun (WGS) entry which is preliminary data.</text>
</comment>
<dbReference type="EMBL" id="BAABME010027983">
    <property type="protein sequence ID" value="GAA0176401.1"/>
    <property type="molecule type" value="Genomic_DNA"/>
</dbReference>
<dbReference type="AlphaFoldDB" id="A0AAV3RM44"/>
<evidence type="ECO:0000313" key="3">
    <source>
        <dbReference type="Proteomes" id="UP001454036"/>
    </source>
</evidence>
<gene>
    <name evidence="2" type="ORF">LIER_42068</name>
</gene>
<proteinExistence type="predicted"/>
<evidence type="ECO:0000313" key="2">
    <source>
        <dbReference type="EMBL" id="GAA0176401.1"/>
    </source>
</evidence>
<feature type="compositionally biased region" description="Polar residues" evidence="1">
    <location>
        <begin position="153"/>
        <end position="169"/>
    </location>
</feature>
<dbReference type="PANTHER" id="PTHR33052">
    <property type="entry name" value="DUF4228 DOMAIN PROTEIN-RELATED"/>
    <property type="match status" value="1"/>
</dbReference>
<feature type="region of interest" description="Disordered" evidence="1">
    <location>
        <begin position="149"/>
        <end position="194"/>
    </location>
</feature>
<dbReference type="Proteomes" id="UP001454036">
    <property type="component" value="Unassembled WGS sequence"/>
</dbReference>
<sequence>MNNRKSLFVWIVYQGGHVELHDRPVMAVKIMLRNPKCCVAYPHVFKQPTAIVEPETTLMPGQKFYVVPISTIRKLQRKMRQYSPLLSQDVLTCHQQHSTEHSDTSSCCSFWNMNSPKQPYTSLKQSNPNGESCFSCFLKCINSRSNYDDSTKDATSSANNSPGRGSNLDTRLCSARKSSDQSGWQPNLQSITEE</sequence>